<dbReference type="AlphaFoldDB" id="A0A512MBK0"/>
<protein>
    <submittedName>
        <fullName evidence="1">Uncharacterized protein</fullName>
    </submittedName>
</protein>
<dbReference type="EMBL" id="BKAG01000025">
    <property type="protein sequence ID" value="GEP44106.1"/>
    <property type="molecule type" value="Genomic_DNA"/>
</dbReference>
<comment type="caution">
    <text evidence="1">The sequence shown here is derived from an EMBL/GenBank/DDBJ whole genome shotgun (WGS) entry which is preliminary data.</text>
</comment>
<reference evidence="1 2" key="1">
    <citation type="submission" date="2019-07" db="EMBL/GenBank/DDBJ databases">
        <title>Whole genome shotgun sequence of Brevifollis gellanilyticus NBRC 108608.</title>
        <authorList>
            <person name="Hosoyama A."/>
            <person name="Uohara A."/>
            <person name="Ohji S."/>
            <person name="Ichikawa N."/>
        </authorList>
    </citation>
    <scope>NUCLEOTIDE SEQUENCE [LARGE SCALE GENOMIC DNA]</scope>
    <source>
        <strain evidence="1 2">NBRC 108608</strain>
    </source>
</reference>
<name>A0A512MBK0_9BACT</name>
<gene>
    <name evidence="1" type="ORF">BGE01nite_33970</name>
</gene>
<evidence type="ECO:0000313" key="1">
    <source>
        <dbReference type="EMBL" id="GEP44106.1"/>
    </source>
</evidence>
<keyword evidence="2" id="KW-1185">Reference proteome</keyword>
<dbReference type="OrthoDB" id="9781745at2"/>
<organism evidence="1 2">
    <name type="scientific">Brevifollis gellanilyticus</name>
    <dbReference type="NCBI Taxonomy" id="748831"/>
    <lineage>
        <taxon>Bacteria</taxon>
        <taxon>Pseudomonadati</taxon>
        <taxon>Verrucomicrobiota</taxon>
        <taxon>Verrucomicrobiia</taxon>
        <taxon>Verrucomicrobiales</taxon>
        <taxon>Verrucomicrobiaceae</taxon>
    </lineage>
</organism>
<dbReference type="Proteomes" id="UP000321577">
    <property type="component" value="Unassembled WGS sequence"/>
</dbReference>
<dbReference type="RefSeq" id="WP_146851697.1">
    <property type="nucleotide sequence ID" value="NZ_BKAG01000025.1"/>
</dbReference>
<sequence length="177" mass="20437">MPSQFDIEYAVENTQVLHEPDRRIDTFGSTRFEFQLVSELMDQVNATRVRTGQITAEKPMILRPDPESVANFDFEGFGPQGHAFGDFLKENLHRLALLKYGFRFQMQDMQEEIVHESMTEVCDKLMADVRRTGNPMLAVIAGVDDTWEISLLKFTVEMIEKSQKINLFDFKRRGLLG</sequence>
<evidence type="ECO:0000313" key="2">
    <source>
        <dbReference type="Proteomes" id="UP000321577"/>
    </source>
</evidence>
<accession>A0A512MBK0</accession>
<proteinExistence type="predicted"/>